<comment type="subcellular location">
    <subcellularLocation>
        <location evidence="1">Membrane</location>
        <topology evidence="1">Multi-pass membrane protein</topology>
    </subcellularLocation>
</comment>
<name>A0ABQ9VW92_SAGOE</name>
<sequence>MTPEVSTLPLRLAKSTLTLIPLLGTHEVIFAFVMDEHARGTLRFIKLFTELSFTSFQDLAASGQLLSRISRTPWHIPGRPMGTA</sequence>
<evidence type="ECO:0000256" key="4">
    <source>
        <dbReference type="ARBA" id="ARBA00023136"/>
    </source>
</evidence>
<comment type="caution">
    <text evidence="5">The sequence shown here is derived from an EMBL/GenBank/DDBJ whole genome shotgun (WGS) entry which is preliminary data.</text>
</comment>
<keyword evidence="3" id="KW-1133">Transmembrane helix</keyword>
<keyword evidence="6" id="KW-1185">Reference proteome</keyword>
<accession>A0ABQ9VW92</accession>
<evidence type="ECO:0000256" key="3">
    <source>
        <dbReference type="ARBA" id="ARBA00022989"/>
    </source>
</evidence>
<keyword evidence="4" id="KW-0472">Membrane</keyword>
<protein>
    <submittedName>
        <fullName evidence="5">Uncharacterized protein</fullName>
    </submittedName>
</protein>
<dbReference type="InterPro" id="IPR000832">
    <property type="entry name" value="GPCR_2_secretin-like"/>
</dbReference>
<evidence type="ECO:0000313" key="6">
    <source>
        <dbReference type="Proteomes" id="UP001266305"/>
    </source>
</evidence>
<evidence type="ECO:0000256" key="2">
    <source>
        <dbReference type="ARBA" id="ARBA00022692"/>
    </source>
</evidence>
<dbReference type="EMBL" id="JASSZA010000004">
    <property type="protein sequence ID" value="KAK2113656.1"/>
    <property type="molecule type" value="Genomic_DNA"/>
</dbReference>
<proteinExistence type="predicted"/>
<reference evidence="5 6" key="1">
    <citation type="submission" date="2023-05" db="EMBL/GenBank/DDBJ databases">
        <title>B98-5 Cell Line De Novo Hybrid Assembly: An Optical Mapping Approach.</title>
        <authorList>
            <person name="Kananen K."/>
            <person name="Auerbach J.A."/>
            <person name="Kautto E."/>
            <person name="Blachly J.S."/>
        </authorList>
    </citation>
    <scope>NUCLEOTIDE SEQUENCE [LARGE SCALE GENOMIC DNA]</scope>
    <source>
        <strain evidence="5">B95-8</strain>
        <tissue evidence="5">Cell line</tissue>
    </source>
</reference>
<evidence type="ECO:0000313" key="5">
    <source>
        <dbReference type="EMBL" id="KAK2113656.1"/>
    </source>
</evidence>
<evidence type="ECO:0000256" key="1">
    <source>
        <dbReference type="ARBA" id="ARBA00004141"/>
    </source>
</evidence>
<dbReference type="Proteomes" id="UP001266305">
    <property type="component" value="Unassembled WGS sequence"/>
</dbReference>
<keyword evidence="2" id="KW-0812">Transmembrane</keyword>
<gene>
    <name evidence="5" type="ORF">P7K49_007922</name>
</gene>
<dbReference type="Pfam" id="PF00002">
    <property type="entry name" value="7tm_2"/>
    <property type="match status" value="1"/>
</dbReference>
<dbReference type="Gene3D" id="1.20.1070.10">
    <property type="entry name" value="Rhodopsin 7-helix transmembrane proteins"/>
    <property type="match status" value="1"/>
</dbReference>
<organism evidence="5 6">
    <name type="scientific">Saguinus oedipus</name>
    <name type="common">Cotton-top tamarin</name>
    <name type="synonym">Oedipomidas oedipus</name>
    <dbReference type="NCBI Taxonomy" id="9490"/>
    <lineage>
        <taxon>Eukaryota</taxon>
        <taxon>Metazoa</taxon>
        <taxon>Chordata</taxon>
        <taxon>Craniata</taxon>
        <taxon>Vertebrata</taxon>
        <taxon>Euteleostomi</taxon>
        <taxon>Mammalia</taxon>
        <taxon>Eutheria</taxon>
        <taxon>Euarchontoglires</taxon>
        <taxon>Primates</taxon>
        <taxon>Haplorrhini</taxon>
        <taxon>Platyrrhini</taxon>
        <taxon>Cebidae</taxon>
        <taxon>Callitrichinae</taxon>
        <taxon>Saguinus</taxon>
    </lineage>
</organism>